<name>A0AAJ0GUG1_9PEZI</name>
<reference evidence="1" key="2">
    <citation type="submission" date="2023-06" db="EMBL/GenBank/DDBJ databases">
        <authorList>
            <consortium name="Lawrence Berkeley National Laboratory"/>
            <person name="Mondo S.J."/>
            <person name="Hensen N."/>
            <person name="Bonometti L."/>
            <person name="Westerberg I."/>
            <person name="Brannstrom I.O."/>
            <person name="Guillou S."/>
            <person name="Cros-Aarteil S."/>
            <person name="Calhoun S."/>
            <person name="Haridas S."/>
            <person name="Kuo A."/>
            <person name="Pangilinan J."/>
            <person name="Riley R."/>
            <person name="Labutti K."/>
            <person name="Andreopoulos B."/>
            <person name="Lipzen A."/>
            <person name="Chen C."/>
            <person name="Yanf M."/>
            <person name="Daum C."/>
            <person name="Ng V."/>
            <person name="Clum A."/>
            <person name="Steindorff A."/>
            <person name="Ohm R."/>
            <person name="Martin F."/>
            <person name="Silar P."/>
            <person name="Natvig D."/>
            <person name="Lalanne C."/>
            <person name="Gautier V."/>
            <person name="Ament-Velasquez S.L."/>
            <person name="Kruys A."/>
            <person name="Hutchinson M.I."/>
            <person name="Powell A.J."/>
            <person name="Barry K."/>
            <person name="Miller A.N."/>
            <person name="Grigoriev I.V."/>
            <person name="Debuchy R."/>
            <person name="Gladieux P."/>
            <person name="Thoren M.H."/>
            <person name="Johannesson H."/>
        </authorList>
    </citation>
    <scope>NUCLEOTIDE SEQUENCE</scope>
    <source>
        <strain evidence="1">CBS 333.67</strain>
    </source>
</reference>
<evidence type="ECO:0008006" key="3">
    <source>
        <dbReference type="Google" id="ProtNLM"/>
    </source>
</evidence>
<dbReference type="GeneID" id="87889111"/>
<sequence length="295" mass="33964">MARTKMTAKRYRRVTTLTRFHLPREQEWPTWPVDHPNVHIGPLADVQGAWKLRVGRMVEEPEQAAYIIEWRDLSNLEDFLSSPACAQFLRNLPEEVSDSVKSSSSALGSLTLEDAPPAASRFLILEEITHIPHGEVEGRITLNAFLVAGKCVPSTGWPPYKALREVFGSFQPRGSEFIRGHGARWGARWQQYKTTWFWVLAEDGWVESKFGKKSEPDQDRTVICEFHRWPREWGVTPEHEEASAADPQARESWNEAVAKVMPPVTAWVQERWDIRKVPLFDPEEDIDLDDIEHEE</sequence>
<organism evidence="1 2">
    <name type="scientific">Chaetomium strumarium</name>
    <dbReference type="NCBI Taxonomy" id="1170767"/>
    <lineage>
        <taxon>Eukaryota</taxon>
        <taxon>Fungi</taxon>
        <taxon>Dikarya</taxon>
        <taxon>Ascomycota</taxon>
        <taxon>Pezizomycotina</taxon>
        <taxon>Sordariomycetes</taxon>
        <taxon>Sordariomycetidae</taxon>
        <taxon>Sordariales</taxon>
        <taxon>Chaetomiaceae</taxon>
        <taxon>Chaetomium</taxon>
    </lineage>
</organism>
<dbReference type="EMBL" id="JAUDZG010000003">
    <property type="protein sequence ID" value="KAK3306282.1"/>
    <property type="molecule type" value="Genomic_DNA"/>
</dbReference>
<protein>
    <recommendedName>
        <fullName evidence="3">ABM domain-containing protein</fullName>
    </recommendedName>
</protein>
<proteinExistence type="predicted"/>
<gene>
    <name evidence="1" type="ORF">B0T15DRAFT_551952</name>
</gene>
<comment type="caution">
    <text evidence="1">The sequence shown here is derived from an EMBL/GenBank/DDBJ whole genome shotgun (WGS) entry which is preliminary data.</text>
</comment>
<keyword evidence="2" id="KW-1185">Reference proteome</keyword>
<reference evidence="1" key="1">
    <citation type="journal article" date="2023" name="Mol. Phylogenet. Evol.">
        <title>Genome-scale phylogeny and comparative genomics of the fungal order Sordariales.</title>
        <authorList>
            <person name="Hensen N."/>
            <person name="Bonometti L."/>
            <person name="Westerberg I."/>
            <person name="Brannstrom I.O."/>
            <person name="Guillou S."/>
            <person name="Cros-Aarteil S."/>
            <person name="Calhoun S."/>
            <person name="Haridas S."/>
            <person name="Kuo A."/>
            <person name="Mondo S."/>
            <person name="Pangilinan J."/>
            <person name="Riley R."/>
            <person name="LaButti K."/>
            <person name="Andreopoulos B."/>
            <person name="Lipzen A."/>
            <person name="Chen C."/>
            <person name="Yan M."/>
            <person name="Daum C."/>
            <person name="Ng V."/>
            <person name="Clum A."/>
            <person name="Steindorff A."/>
            <person name="Ohm R.A."/>
            <person name="Martin F."/>
            <person name="Silar P."/>
            <person name="Natvig D.O."/>
            <person name="Lalanne C."/>
            <person name="Gautier V."/>
            <person name="Ament-Velasquez S.L."/>
            <person name="Kruys A."/>
            <person name="Hutchinson M.I."/>
            <person name="Powell A.J."/>
            <person name="Barry K."/>
            <person name="Miller A.N."/>
            <person name="Grigoriev I.V."/>
            <person name="Debuchy R."/>
            <person name="Gladieux P."/>
            <person name="Hiltunen Thoren M."/>
            <person name="Johannesson H."/>
        </authorList>
    </citation>
    <scope>NUCLEOTIDE SEQUENCE</scope>
    <source>
        <strain evidence="1">CBS 333.67</strain>
    </source>
</reference>
<dbReference type="AlphaFoldDB" id="A0AAJ0GUG1"/>
<dbReference type="Proteomes" id="UP001273166">
    <property type="component" value="Unassembled WGS sequence"/>
</dbReference>
<dbReference type="RefSeq" id="XP_062722062.1">
    <property type="nucleotide sequence ID" value="XM_062870282.1"/>
</dbReference>
<evidence type="ECO:0000313" key="2">
    <source>
        <dbReference type="Proteomes" id="UP001273166"/>
    </source>
</evidence>
<evidence type="ECO:0000313" key="1">
    <source>
        <dbReference type="EMBL" id="KAK3306282.1"/>
    </source>
</evidence>
<accession>A0AAJ0GUG1</accession>